<accession>A0A835IXD4</accession>
<keyword evidence="6" id="KW-1133">Transmembrane helix</keyword>
<dbReference type="PANTHER" id="PTHR45719">
    <property type="entry name" value="GLYCOSYLTRANSFERASE"/>
    <property type="match status" value="1"/>
</dbReference>
<dbReference type="GO" id="GO:0015020">
    <property type="term" value="F:glucuronosyltransferase activity"/>
    <property type="evidence" value="ECO:0007669"/>
    <property type="project" value="InterPro"/>
</dbReference>
<evidence type="ECO:0000313" key="8">
    <source>
        <dbReference type="Proteomes" id="UP000631114"/>
    </source>
</evidence>
<dbReference type="AlphaFoldDB" id="A0A835IXD4"/>
<evidence type="ECO:0000256" key="2">
    <source>
        <dbReference type="ARBA" id="ARBA00022676"/>
    </source>
</evidence>
<comment type="subcellular location">
    <subcellularLocation>
        <location evidence="1">Membrane</location>
        <topology evidence="1">Single-pass type II membrane protein</topology>
    </subcellularLocation>
</comment>
<evidence type="ECO:0000256" key="1">
    <source>
        <dbReference type="ARBA" id="ARBA00004606"/>
    </source>
</evidence>
<reference evidence="7 8" key="1">
    <citation type="submission" date="2020-10" db="EMBL/GenBank/DDBJ databases">
        <title>The Coptis chinensis genome and diversification of protoberbering-type alkaloids.</title>
        <authorList>
            <person name="Wang B."/>
            <person name="Shu S."/>
            <person name="Song C."/>
            <person name="Liu Y."/>
        </authorList>
    </citation>
    <scope>NUCLEOTIDE SEQUENCE [LARGE SCALE GENOMIC DNA]</scope>
    <source>
        <strain evidence="7">HL-2020</strain>
        <tissue evidence="7">Leaf</tissue>
    </source>
</reference>
<name>A0A835IXD4_9MAGN</name>
<comment type="caution">
    <text evidence="7">The sequence shown here is derived from an EMBL/GenBank/DDBJ whole genome shotgun (WGS) entry which is preliminary data.</text>
</comment>
<dbReference type="GO" id="GO:0016020">
    <property type="term" value="C:membrane"/>
    <property type="evidence" value="ECO:0007669"/>
    <property type="project" value="UniProtKB-SubCell"/>
</dbReference>
<dbReference type="Proteomes" id="UP000631114">
    <property type="component" value="Unassembled WGS sequence"/>
</dbReference>
<protein>
    <submittedName>
        <fullName evidence="7">Uncharacterized protein</fullName>
    </submittedName>
</protein>
<keyword evidence="8" id="KW-1185">Reference proteome</keyword>
<evidence type="ECO:0000256" key="4">
    <source>
        <dbReference type="ARBA" id="ARBA00023136"/>
    </source>
</evidence>
<dbReference type="EMBL" id="JADFTS010000001">
    <property type="protein sequence ID" value="KAF9625098.1"/>
    <property type="molecule type" value="Genomic_DNA"/>
</dbReference>
<dbReference type="OrthoDB" id="2019572at2759"/>
<organism evidence="7 8">
    <name type="scientific">Coptis chinensis</name>
    <dbReference type="NCBI Taxonomy" id="261450"/>
    <lineage>
        <taxon>Eukaryota</taxon>
        <taxon>Viridiplantae</taxon>
        <taxon>Streptophyta</taxon>
        <taxon>Embryophyta</taxon>
        <taxon>Tracheophyta</taxon>
        <taxon>Spermatophyta</taxon>
        <taxon>Magnoliopsida</taxon>
        <taxon>Ranunculales</taxon>
        <taxon>Ranunculaceae</taxon>
        <taxon>Coptidoideae</taxon>
        <taxon>Coptis</taxon>
    </lineage>
</organism>
<keyword evidence="2" id="KW-0328">Glycosyltransferase</keyword>
<dbReference type="Pfam" id="PF02485">
    <property type="entry name" value="Branch"/>
    <property type="match status" value="1"/>
</dbReference>
<sequence length="496" mass="56088">MKRLRSYLHFKQQQTNVVERKWIFPLAIGSMVSLFLLFLTTFTSPDGFLPFLPLYRSSKASSSAIFIESKLHPLPISSFPPPPRFAYLISGSIGDGVMLKRTLQALYHPINQYVVHLDLESTPDERRDVQDFVTNHSVFNAVGNVRMITKANLVTYRGPTMVANTLHAAAILLKEGGDWDWFINLSATDYPLVTQDDLLHTFSYLPRDLNFIDHTSNIGWKEFQRAKPIIIDPGLYMTKKADVFWITQRRSVPTAFKLFTGSAWMALSRPFVDFCIWGWDNLPRTVLMYYANFISSPEGYFHTVICNAQEFRNTTVNSDLHFISWDNPPKQHPHHLNVNDMSRMINSNAPFARKFPRDDPVLDKIDAELLLRGSDMLVPGGWCVGSRENGSDPCSVVGNTTVLKPGPGAKRYVVFFHVKLAALATRFHWIATRGLASRGRVGGIESWELRIASSCNITICTVGMGVLVLQNWIGHYVAQFFSILPSPSNSQEPMPI</sequence>
<evidence type="ECO:0000256" key="3">
    <source>
        <dbReference type="ARBA" id="ARBA00022679"/>
    </source>
</evidence>
<proteinExistence type="predicted"/>
<feature type="transmembrane region" description="Helical" evidence="6">
    <location>
        <begin position="21"/>
        <end position="42"/>
    </location>
</feature>
<keyword evidence="3" id="KW-0808">Transferase</keyword>
<evidence type="ECO:0000256" key="5">
    <source>
        <dbReference type="ARBA" id="ARBA00023180"/>
    </source>
</evidence>
<dbReference type="InterPro" id="IPR044610">
    <property type="entry name" value="GLCAT14A/B/C"/>
</dbReference>
<dbReference type="InterPro" id="IPR003406">
    <property type="entry name" value="Glyco_trans_14"/>
</dbReference>
<evidence type="ECO:0000256" key="6">
    <source>
        <dbReference type="SAM" id="Phobius"/>
    </source>
</evidence>
<evidence type="ECO:0000313" key="7">
    <source>
        <dbReference type="EMBL" id="KAF9625098.1"/>
    </source>
</evidence>
<keyword evidence="5" id="KW-0325">Glycoprotein</keyword>
<keyword evidence="6" id="KW-0812">Transmembrane</keyword>
<gene>
    <name evidence="7" type="ORF">IFM89_019048</name>
</gene>
<dbReference type="PANTHER" id="PTHR45719:SF3">
    <property type="entry name" value="BETA-GLUCURONOSYLTRANSFERASE GLCAT14A"/>
    <property type="match status" value="1"/>
</dbReference>
<keyword evidence="4 6" id="KW-0472">Membrane</keyword>